<evidence type="ECO:0000313" key="4">
    <source>
        <dbReference type="Proteomes" id="UP001183607"/>
    </source>
</evidence>
<gene>
    <name evidence="3" type="ORF">RM574_20575</name>
</gene>
<dbReference type="CDD" id="cd00093">
    <property type="entry name" value="HTH_XRE"/>
    <property type="match status" value="1"/>
</dbReference>
<comment type="caution">
    <text evidence="3">The sequence shown here is derived from an EMBL/GenBank/DDBJ whole genome shotgun (WGS) entry which is preliminary data.</text>
</comment>
<evidence type="ECO:0000256" key="1">
    <source>
        <dbReference type="SAM" id="MobiDB-lite"/>
    </source>
</evidence>
<dbReference type="Pfam" id="PF17765">
    <property type="entry name" value="MLTR_LBD"/>
    <property type="match status" value="1"/>
</dbReference>
<dbReference type="Gene3D" id="3.30.450.180">
    <property type="match status" value="1"/>
</dbReference>
<dbReference type="InterPro" id="IPR001387">
    <property type="entry name" value="Cro/C1-type_HTH"/>
</dbReference>
<dbReference type="AlphaFoldDB" id="A0ABD5EA06"/>
<name>A0ABD5EA06_9ACTN</name>
<dbReference type="InterPro" id="IPR010982">
    <property type="entry name" value="Lambda_DNA-bd_dom_sf"/>
</dbReference>
<dbReference type="InterPro" id="IPR041413">
    <property type="entry name" value="MLTR_LBD"/>
</dbReference>
<feature type="region of interest" description="Disordered" evidence="1">
    <location>
        <begin position="275"/>
        <end position="300"/>
    </location>
</feature>
<dbReference type="Gene3D" id="1.10.260.40">
    <property type="entry name" value="lambda repressor-like DNA-binding domains"/>
    <property type="match status" value="1"/>
</dbReference>
<dbReference type="RefSeq" id="WP_093853524.1">
    <property type="nucleotide sequence ID" value="NZ_JAVRER010000034.1"/>
</dbReference>
<dbReference type="PANTHER" id="PTHR35010">
    <property type="entry name" value="BLL4672 PROTEIN-RELATED"/>
    <property type="match status" value="1"/>
</dbReference>
<dbReference type="Pfam" id="PF13560">
    <property type="entry name" value="HTH_31"/>
    <property type="match status" value="1"/>
</dbReference>
<dbReference type="SMART" id="SM00530">
    <property type="entry name" value="HTH_XRE"/>
    <property type="match status" value="1"/>
</dbReference>
<dbReference type="PROSITE" id="PS50943">
    <property type="entry name" value="HTH_CROC1"/>
    <property type="match status" value="1"/>
</dbReference>
<dbReference type="Proteomes" id="UP001183607">
    <property type="component" value="Unassembled WGS sequence"/>
</dbReference>
<evidence type="ECO:0000313" key="3">
    <source>
        <dbReference type="EMBL" id="MDT0417881.1"/>
    </source>
</evidence>
<dbReference type="SUPFAM" id="SSF47413">
    <property type="entry name" value="lambda repressor-like DNA-binding domains"/>
    <property type="match status" value="1"/>
</dbReference>
<dbReference type="EMBL" id="JAVRER010000034">
    <property type="protein sequence ID" value="MDT0417881.1"/>
    <property type="molecule type" value="Genomic_DNA"/>
</dbReference>
<sequence length="300" mass="32463">MSDPAANDLRAFLRTRRARISPQDAGLPASMGVRRVPGLRREEVALLAGVSAEYYERLERGRTKNVSAAVLDAVARVLRLDPAERDHLFALAGPARARSAAAPVPRLRPGLRRALDLMADMPALVLGPRHDLVAVNPLGAAFYTGLDSLPPGQRNMVRYLFTVDAARELYEDWATTARKIVAELRRYAGAHPHDPGLADLVGDLAVRDPDFRRWWAEHDVYLREYGSKCYHHPVVGPMELGYEAFTPVGQPELVLGMHTVEPHSPSAEALALLADRATAGSGEGPTGDGAAHAAPDPGTS</sequence>
<dbReference type="PANTHER" id="PTHR35010:SF2">
    <property type="entry name" value="BLL4672 PROTEIN"/>
    <property type="match status" value="1"/>
</dbReference>
<feature type="compositionally biased region" description="Low complexity" evidence="1">
    <location>
        <begin position="288"/>
        <end position="300"/>
    </location>
</feature>
<proteinExistence type="predicted"/>
<protein>
    <submittedName>
        <fullName evidence="3">Helix-turn-helix transcriptional regulator</fullName>
    </submittedName>
</protein>
<feature type="domain" description="HTH cro/C1-type" evidence="2">
    <location>
        <begin position="38"/>
        <end position="85"/>
    </location>
</feature>
<accession>A0ABD5EA06</accession>
<reference evidence="4" key="1">
    <citation type="submission" date="2023-07" db="EMBL/GenBank/DDBJ databases">
        <title>30 novel species of actinomycetes from the DSMZ collection.</title>
        <authorList>
            <person name="Nouioui I."/>
        </authorList>
    </citation>
    <scope>NUCLEOTIDE SEQUENCE [LARGE SCALE GENOMIC DNA]</scope>
    <source>
        <strain evidence="4">DSM 41982</strain>
    </source>
</reference>
<organism evidence="3 4">
    <name type="scientific">Streptomyces evansiae</name>
    <dbReference type="NCBI Taxonomy" id="3075535"/>
    <lineage>
        <taxon>Bacteria</taxon>
        <taxon>Bacillati</taxon>
        <taxon>Actinomycetota</taxon>
        <taxon>Actinomycetes</taxon>
        <taxon>Kitasatosporales</taxon>
        <taxon>Streptomycetaceae</taxon>
        <taxon>Streptomyces</taxon>
    </lineage>
</organism>
<evidence type="ECO:0000259" key="2">
    <source>
        <dbReference type="PROSITE" id="PS50943"/>
    </source>
</evidence>